<accession>A0A1F5ZPF6</accession>
<feature type="transmembrane region" description="Helical" evidence="1">
    <location>
        <begin position="88"/>
        <end position="106"/>
    </location>
</feature>
<keyword evidence="1" id="KW-0472">Membrane</keyword>
<evidence type="ECO:0000313" key="2">
    <source>
        <dbReference type="EMBL" id="OGG14214.1"/>
    </source>
</evidence>
<dbReference type="EMBL" id="MFJE01000022">
    <property type="protein sequence ID" value="OGG14214.1"/>
    <property type="molecule type" value="Genomic_DNA"/>
</dbReference>
<proteinExistence type="predicted"/>
<sequence length="144" mass="16274">MTKSILILLLFMFGIELLEVTFLPYPLTLSVLVSLVVLVEGYPILIAFIAGIIFDLLSGRPLGASSLFFIISVSLIYIYRKKIVQRAFYYWIPILAVFIAVFNYIFLGKFAFFDTLIGIVCGIIIFFLLSALLGLLQKKRSLSF</sequence>
<feature type="transmembrane region" description="Helical" evidence="1">
    <location>
        <begin position="60"/>
        <end position="79"/>
    </location>
</feature>
<comment type="caution">
    <text evidence="2">The sequence shown here is derived from an EMBL/GenBank/DDBJ whole genome shotgun (WGS) entry which is preliminary data.</text>
</comment>
<name>A0A1F5ZPF6_9BACT</name>
<keyword evidence="1" id="KW-1133">Transmembrane helix</keyword>
<dbReference type="AlphaFoldDB" id="A0A1F5ZPF6"/>
<feature type="transmembrane region" description="Helical" evidence="1">
    <location>
        <begin position="32"/>
        <end position="54"/>
    </location>
</feature>
<feature type="transmembrane region" description="Helical" evidence="1">
    <location>
        <begin position="112"/>
        <end position="136"/>
    </location>
</feature>
<protein>
    <recommendedName>
        <fullName evidence="4">Rod shape-determining protein MreD</fullName>
    </recommendedName>
</protein>
<organism evidence="2 3">
    <name type="scientific">Candidatus Gottesmanbacteria bacterium RIFCSPHIGHO2_01_FULL_39_10</name>
    <dbReference type="NCBI Taxonomy" id="1798375"/>
    <lineage>
        <taxon>Bacteria</taxon>
        <taxon>Candidatus Gottesmaniibacteriota</taxon>
    </lineage>
</organism>
<reference evidence="2 3" key="1">
    <citation type="journal article" date="2016" name="Nat. Commun.">
        <title>Thousands of microbial genomes shed light on interconnected biogeochemical processes in an aquifer system.</title>
        <authorList>
            <person name="Anantharaman K."/>
            <person name="Brown C.T."/>
            <person name="Hug L.A."/>
            <person name="Sharon I."/>
            <person name="Castelle C.J."/>
            <person name="Probst A.J."/>
            <person name="Thomas B.C."/>
            <person name="Singh A."/>
            <person name="Wilkins M.J."/>
            <person name="Karaoz U."/>
            <person name="Brodie E.L."/>
            <person name="Williams K.H."/>
            <person name="Hubbard S.S."/>
            <person name="Banfield J.F."/>
        </authorList>
    </citation>
    <scope>NUCLEOTIDE SEQUENCE [LARGE SCALE GENOMIC DNA]</scope>
</reference>
<evidence type="ECO:0000313" key="3">
    <source>
        <dbReference type="Proteomes" id="UP000177383"/>
    </source>
</evidence>
<keyword evidence="1" id="KW-0812">Transmembrane</keyword>
<evidence type="ECO:0008006" key="4">
    <source>
        <dbReference type="Google" id="ProtNLM"/>
    </source>
</evidence>
<dbReference type="STRING" id="1798375.A2773_06345"/>
<dbReference type="Proteomes" id="UP000177383">
    <property type="component" value="Unassembled WGS sequence"/>
</dbReference>
<feature type="transmembrane region" description="Helical" evidence="1">
    <location>
        <begin position="6"/>
        <end position="25"/>
    </location>
</feature>
<evidence type="ECO:0000256" key="1">
    <source>
        <dbReference type="SAM" id="Phobius"/>
    </source>
</evidence>
<gene>
    <name evidence="2" type="ORF">A2773_06345</name>
</gene>